<dbReference type="EMBL" id="SSMQ01000034">
    <property type="protein sequence ID" value="TKD02416.1"/>
    <property type="molecule type" value="Genomic_DNA"/>
</dbReference>
<protein>
    <submittedName>
        <fullName evidence="3">DUF4384 domain-containing protein</fullName>
    </submittedName>
</protein>
<name>A0A4U1J6L9_9BACT</name>
<reference evidence="3 4" key="1">
    <citation type="submission" date="2019-04" db="EMBL/GenBank/DDBJ databases">
        <authorList>
            <person name="Li Y."/>
            <person name="Wang J."/>
        </authorList>
    </citation>
    <scope>NUCLEOTIDE SEQUENCE [LARGE SCALE GENOMIC DNA]</scope>
    <source>
        <strain evidence="3 4">DSM 14668</strain>
    </source>
</reference>
<evidence type="ECO:0000259" key="2">
    <source>
        <dbReference type="Pfam" id="PF14326"/>
    </source>
</evidence>
<feature type="domain" description="DUF4384" evidence="2">
    <location>
        <begin position="115"/>
        <end position="185"/>
    </location>
</feature>
<feature type="compositionally biased region" description="Low complexity" evidence="1">
    <location>
        <begin position="7"/>
        <end position="17"/>
    </location>
</feature>
<dbReference type="InterPro" id="IPR025493">
    <property type="entry name" value="DUF4384"/>
</dbReference>
<dbReference type="AlphaFoldDB" id="A0A4U1J6L9"/>
<dbReference type="Proteomes" id="UP000309215">
    <property type="component" value="Unassembled WGS sequence"/>
</dbReference>
<evidence type="ECO:0000256" key="1">
    <source>
        <dbReference type="SAM" id="MobiDB-lite"/>
    </source>
</evidence>
<feature type="region of interest" description="Disordered" evidence="1">
    <location>
        <begin position="1"/>
        <end position="27"/>
    </location>
</feature>
<dbReference type="OrthoDB" id="9845469at2"/>
<comment type="caution">
    <text evidence="3">The sequence shown here is derived from an EMBL/GenBank/DDBJ whole genome shotgun (WGS) entry which is preliminary data.</text>
</comment>
<accession>A0A4U1J6L9</accession>
<proteinExistence type="predicted"/>
<keyword evidence="4" id="KW-1185">Reference proteome</keyword>
<sequence length="198" mass="20674">MVTRSSAKGGTMKTKGTTKGGVKGAAKKATKVAAKAPAKGVAKKAKAAARAAKVSATAKIEARAKAAARAAAAAPVELIDEPPPSLMGRPFRRLAWGYALLSEMRDEAMNEFDVEAGTKVAIEGELDRLAYVYVVQIAAEDRSVEILYPPKGGARRMRPGTKTRIPGGSGWIVTTKKGKIRTIASSAPITDVTNLGID</sequence>
<evidence type="ECO:0000313" key="3">
    <source>
        <dbReference type="EMBL" id="TKD02416.1"/>
    </source>
</evidence>
<dbReference type="Pfam" id="PF14326">
    <property type="entry name" value="DUF4384"/>
    <property type="match status" value="1"/>
</dbReference>
<evidence type="ECO:0000313" key="4">
    <source>
        <dbReference type="Proteomes" id="UP000309215"/>
    </source>
</evidence>
<organism evidence="3 4">
    <name type="scientific">Polyangium fumosum</name>
    <dbReference type="NCBI Taxonomy" id="889272"/>
    <lineage>
        <taxon>Bacteria</taxon>
        <taxon>Pseudomonadati</taxon>
        <taxon>Myxococcota</taxon>
        <taxon>Polyangia</taxon>
        <taxon>Polyangiales</taxon>
        <taxon>Polyangiaceae</taxon>
        <taxon>Polyangium</taxon>
    </lineage>
</organism>
<gene>
    <name evidence="3" type="ORF">E8A74_28385</name>
</gene>
<dbReference type="RefSeq" id="WP_136932222.1">
    <property type="nucleotide sequence ID" value="NZ_SSMQ01000034.1"/>
</dbReference>